<evidence type="ECO:0000313" key="1">
    <source>
        <dbReference type="EMBL" id="CAG8683584.1"/>
    </source>
</evidence>
<feature type="non-terminal residue" evidence="1">
    <location>
        <position position="88"/>
    </location>
</feature>
<name>A0ACA9P037_9GLOM</name>
<dbReference type="EMBL" id="CAJVPU010021974">
    <property type="protein sequence ID" value="CAG8683584.1"/>
    <property type="molecule type" value="Genomic_DNA"/>
</dbReference>
<organism evidence="1 2">
    <name type="scientific">Dentiscutata heterogama</name>
    <dbReference type="NCBI Taxonomy" id="1316150"/>
    <lineage>
        <taxon>Eukaryota</taxon>
        <taxon>Fungi</taxon>
        <taxon>Fungi incertae sedis</taxon>
        <taxon>Mucoromycota</taxon>
        <taxon>Glomeromycotina</taxon>
        <taxon>Glomeromycetes</taxon>
        <taxon>Diversisporales</taxon>
        <taxon>Gigasporaceae</taxon>
        <taxon>Dentiscutata</taxon>
    </lineage>
</organism>
<proteinExistence type="predicted"/>
<protein>
    <submittedName>
        <fullName evidence="1">13153_t:CDS:1</fullName>
    </submittedName>
</protein>
<reference evidence="1" key="1">
    <citation type="submission" date="2021-06" db="EMBL/GenBank/DDBJ databases">
        <authorList>
            <person name="Kallberg Y."/>
            <person name="Tangrot J."/>
            <person name="Rosling A."/>
        </authorList>
    </citation>
    <scope>NUCLEOTIDE SEQUENCE</scope>
    <source>
        <strain evidence="1">IL203A</strain>
    </source>
</reference>
<comment type="caution">
    <text evidence="1">The sequence shown here is derived from an EMBL/GenBank/DDBJ whole genome shotgun (WGS) entry which is preliminary data.</text>
</comment>
<keyword evidence="2" id="KW-1185">Reference proteome</keyword>
<sequence length="88" mass="10159">EVLYNLIYSIPLKIEKVGDDKLIVHVKWKGVNINDDEPVTKKFRCFSKAVTVKEPHQKNGTFGEHNTKFELIVKKKNVDVKCQYGVLD</sequence>
<evidence type="ECO:0000313" key="2">
    <source>
        <dbReference type="Proteomes" id="UP000789702"/>
    </source>
</evidence>
<gene>
    <name evidence="1" type="ORF">DHETER_LOCUS10787</name>
</gene>
<accession>A0ACA9P037</accession>
<dbReference type="Proteomes" id="UP000789702">
    <property type="component" value="Unassembled WGS sequence"/>
</dbReference>
<feature type="non-terminal residue" evidence="1">
    <location>
        <position position="1"/>
    </location>
</feature>